<dbReference type="GO" id="GO:0007163">
    <property type="term" value="P:establishment or maintenance of cell polarity"/>
    <property type="evidence" value="ECO:0007669"/>
    <property type="project" value="TreeGrafter"/>
</dbReference>
<keyword evidence="4" id="KW-1185">Reference proteome</keyword>
<dbReference type="GO" id="GO:0015629">
    <property type="term" value="C:actin cytoskeleton"/>
    <property type="evidence" value="ECO:0007669"/>
    <property type="project" value="TreeGrafter"/>
</dbReference>
<dbReference type="PANTHER" id="PTHR10551">
    <property type="entry name" value="FASCIN"/>
    <property type="match status" value="1"/>
</dbReference>
<sequence length="362" mass="38038">MGDPRLSGVSRRTLIRVGGVGLGGALLGAGLALPASADPSAPTAHGADGAPAGDPRVAGRATGTTTAGAAPAATPMTSYNGWTVGTPGSSIGIAPYAVPGTSLTLQLRSGDVGTVLSYFAGRFHTEVEKLQPWQCGGYEYRRNVNNPTVWSNHASGTAIDLNWELHPNTKAGTFSPAQLAALRRILEYTGKVVYWGGDYSRTKDEMHFEINVGPGSAALAELVAKIRSDARGTVVSLRAQINDRLVTAENRGADPLIANRTAAGPWEKFDMLLLGSGRVALRAHANGRFVCAESRGTEPLIANRTTVGPWETFVLVRNSDGTVSLRAVINGRYVTAESHGRAALIANRTAIGPWERFAPIGF</sequence>
<dbReference type="Gene3D" id="2.80.10.50">
    <property type="match status" value="2"/>
</dbReference>
<accession>A0A917TAR6</accession>
<dbReference type="GO" id="GO:0016477">
    <property type="term" value="P:cell migration"/>
    <property type="evidence" value="ECO:0007669"/>
    <property type="project" value="TreeGrafter"/>
</dbReference>
<evidence type="ECO:0000259" key="2">
    <source>
        <dbReference type="Pfam" id="PF13539"/>
    </source>
</evidence>
<dbReference type="SUPFAM" id="SSF55166">
    <property type="entry name" value="Hedgehog/DD-peptidase"/>
    <property type="match status" value="1"/>
</dbReference>
<dbReference type="EMBL" id="BMNA01000012">
    <property type="protein sequence ID" value="GGM13794.1"/>
    <property type="molecule type" value="Genomic_DNA"/>
</dbReference>
<name>A0A917TAR6_9ACTN</name>
<reference evidence="3" key="2">
    <citation type="submission" date="2020-09" db="EMBL/GenBank/DDBJ databases">
        <authorList>
            <person name="Sun Q."/>
            <person name="Zhou Y."/>
        </authorList>
    </citation>
    <scope>NUCLEOTIDE SEQUENCE</scope>
    <source>
        <strain evidence="3">CGMCC 4.7308</strain>
    </source>
</reference>
<dbReference type="Proteomes" id="UP000655208">
    <property type="component" value="Unassembled WGS sequence"/>
</dbReference>
<feature type="compositionally biased region" description="Low complexity" evidence="1">
    <location>
        <begin position="41"/>
        <end position="75"/>
    </location>
</feature>
<dbReference type="PROSITE" id="PS51318">
    <property type="entry name" value="TAT"/>
    <property type="match status" value="1"/>
</dbReference>
<dbReference type="AlphaFoldDB" id="A0A917TAR6"/>
<dbReference type="InterPro" id="IPR008999">
    <property type="entry name" value="Actin-crosslinking"/>
</dbReference>
<feature type="region of interest" description="Disordered" evidence="1">
    <location>
        <begin position="37"/>
        <end position="75"/>
    </location>
</feature>
<dbReference type="GO" id="GO:0051017">
    <property type="term" value="P:actin filament bundle assembly"/>
    <property type="evidence" value="ECO:0007669"/>
    <property type="project" value="TreeGrafter"/>
</dbReference>
<dbReference type="InterPro" id="IPR009045">
    <property type="entry name" value="Zn_M74/Hedgehog-like"/>
</dbReference>
<dbReference type="GO" id="GO:0008233">
    <property type="term" value="F:peptidase activity"/>
    <property type="evidence" value="ECO:0007669"/>
    <property type="project" value="InterPro"/>
</dbReference>
<dbReference type="GO" id="GO:0005737">
    <property type="term" value="C:cytoplasm"/>
    <property type="evidence" value="ECO:0007669"/>
    <property type="project" value="TreeGrafter"/>
</dbReference>
<dbReference type="GO" id="GO:0051015">
    <property type="term" value="F:actin filament binding"/>
    <property type="evidence" value="ECO:0007669"/>
    <property type="project" value="InterPro"/>
</dbReference>
<feature type="domain" description="Peptidase M15C" evidence="2">
    <location>
        <begin position="146"/>
        <end position="210"/>
    </location>
</feature>
<comment type="caution">
    <text evidence="3">The sequence shown here is derived from an EMBL/GenBank/DDBJ whole genome shotgun (WGS) entry which is preliminary data.</text>
</comment>
<dbReference type="InterPro" id="IPR010431">
    <property type="entry name" value="Fascin"/>
</dbReference>
<dbReference type="InterPro" id="IPR006311">
    <property type="entry name" value="TAT_signal"/>
</dbReference>
<evidence type="ECO:0000313" key="4">
    <source>
        <dbReference type="Proteomes" id="UP000655208"/>
    </source>
</evidence>
<gene>
    <name evidence="3" type="ORF">GCM10011594_37100</name>
</gene>
<dbReference type="RefSeq" id="WP_188944185.1">
    <property type="nucleotide sequence ID" value="NZ_BMNA01000012.1"/>
</dbReference>
<dbReference type="SUPFAM" id="SSF50405">
    <property type="entry name" value="Actin-crosslinking proteins"/>
    <property type="match status" value="1"/>
</dbReference>
<proteinExistence type="predicted"/>
<reference evidence="3" key="1">
    <citation type="journal article" date="2014" name="Int. J. Syst. Evol. Microbiol.">
        <title>Complete genome sequence of Corynebacterium casei LMG S-19264T (=DSM 44701T), isolated from a smear-ripened cheese.</title>
        <authorList>
            <consortium name="US DOE Joint Genome Institute (JGI-PGF)"/>
            <person name="Walter F."/>
            <person name="Albersmeier A."/>
            <person name="Kalinowski J."/>
            <person name="Ruckert C."/>
        </authorList>
    </citation>
    <scope>NUCLEOTIDE SEQUENCE</scope>
    <source>
        <strain evidence="3">CGMCC 4.7308</strain>
    </source>
</reference>
<dbReference type="CDD" id="cd00257">
    <property type="entry name" value="beta-trefoil_FSCN-like"/>
    <property type="match status" value="1"/>
</dbReference>
<organism evidence="3 4">
    <name type="scientific">Nakamurella endophytica</name>
    <dbReference type="NCBI Taxonomy" id="1748367"/>
    <lineage>
        <taxon>Bacteria</taxon>
        <taxon>Bacillati</taxon>
        <taxon>Actinomycetota</taxon>
        <taxon>Actinomycetes</taxon>
        <taxon>Nakamurellales</taxon>
        <taxon>Nakamurellaceae</taxon>
        <taxon>Nakamurella</taxon>
    </lineage>
</organism>
<evidence type="ECO:0000313" key="3">
    <source>
        <dbReference type="EMBL" id="GGM13794.1"/>
    </source>
</evidence>
<dbReference type="Gene3D" id="3.30.1380.10">
    <property type="match status" value="1"/>
</dbReference>
<protein>
    <recommendedName>
        <fullName evidence="2">Peptidase M15C domain-containing protein</fullName>
    </recommendedName>
</protein>
<dbReference type="PANTHER" id="PTHR10551:SF9">
    <property type="entry name" value="FASCIN-2"/>
    <property type="match status" value="1"/>
</dbReference>
<dbReference type="Pfam" id="PF13539">
    <property type="entry name" value="Peptidase_M15_4"/>
    <property type="match status" value="1"/>
</dbReference>
<dbReference type="InterPro" id="IPR039561">
    <property type="entry name" value="Peptidase_M15C"/>
</dbReference>
<evidence type="ECO:0000256" key="1">
    <source>
        <dbReference type="SAM" id="MobiDB-lite"/>
    </source>
</evidence>